<proteinExistence type="predicted"/>
<keyword evidence="2" id="KW-0378">Hydrolase</keyword>
<dbReference type="PANTHER" id="PTHR43309">
    <property type="entry name" value="5-OXOPROLINASE SUBUNIT C"/>
    <property type="match status" value="1"/>
</dbReference>
<evidence type="ECO:0000259" key="4">
    <source>
        <dbReference type="SMART" id="SM00797"/>
    </source>
</evidence>
<accession>A0ABY9E8L2</accession>
<evidence type="ECO:0000313" key="5">
    <source>
        <dbReference type="EMBL" id="WKD49348.1"/>
    </source>
</evidence>
<dbReference type="SMART" id="SM00797">
    <property type="entry name" value="AHS2"/>
    <property type="match status" value="1"/>
</dbReference>
<dbReference type="Pfam" id="PF02626">
    <property type="entry name" value="CT_A_B"/>
    <property type="match status" value="1"/>
</dbReference>
<evidence type="ECO:0000313" key="6">
    <source>
        <dbReference type="Proteomes" id="UP001321520"/>
    </source>
</evidence>
<sequence>MSICFTRAGLQTSVQDCGRPGLMHYGIPPGGAADPLAMTLANLILGNVTNNPVIEITLTGPRIEFACDISIAITGARFKVTLNGNAVNNFETIQIQRGDTLDFAQLISGARAYIGFSGKMVVPELLGSVSTHLISHFGGHRYGAIKAGDTIDFCNIRTAKTVRLAPQFHLHYTPHPQFRVVSGPDKLLFDNDTVEQFYHTTYTVSAQSNRMGIRLHPPSTSSPPARNERVFEQMVSSGLYPGSIQIPPDTEPIIAFVEGQTIGGYPRIAHVIKADRHRLGQLKAHDKISFHPVGLAQATRILREKYQRLSELQQSLATDSKVSLML</sequence>
<dbReference type="PANTHER" id="PTHR43309:SF3">
    <property type="entry name" value="5-OXOPROLINASE SUBUNIT C"/>
    <property type="match status" value="1"/>
</dbReference>
<organism evidence="5 6">
    <name type="scientific">Microbulbifer spongiae</name>
    <dbReference type="NCBI Taxonomy" id="2944933"/>
    <lineage>
        <taxon>Bacteria</taxon>
        <taxon>Pseudomonadati</taxon>
        <taxon>Pseudomonadota</taxon>
        <taxon>Gammaproteobacteria</taxon>
        <taxon>Cellvibrionales</taxon>
        <taxon>Microbulbiferaceae</taxon>
        <taxon>Microbulbifer</taxon>
    </lineage>
</organism>
<dbReference type="Proteomes" id="UP001321520">
    <property type="component" value="Chromosome"/>
</dbReference>
<dbReference type="SUPFAM" id="SSF50891">
    <property type="entry name" value="Cyclophilin-like"/>
    <property type="match status" value="1"/>
</dbReference>
<dbReference type="InterPro" id="IPR052708">
    <property type="entry name" value="PxpC"/>
</dbReference>
<dbReference type="EMBL" id="CP098023">
    <property type="protein sequence ID" value="WKD49348.1"/>
    <property type="molecule type" value="Genomic_DNA"/>
</dbReference>
<evidence type="ECO:0000256" key="1">
    <source>
        <dbReference type="ARBA" id="ARBA00022741"/>
    </source>
</evidence>
<name>A0ABY9E8L2_9GAMM</name>
<reference evidence="5 6" key="1">
    <citation type="submission" date="2022-05" db="EMBL/GenBank/DDBJ databases">
        <title>Microbulbifer sp. nov., isolated from sponge.</title>
        <authorList>
            <person name="Gao L."/>
        </authorList>
    </citation>
    <scope>NUCLEOTIDE SEQUENCE [LARGE SCALE GENOMIC DNA]</scope>
    <source>
        <strain evidence="5 6">MI-G</strain>
    </source>
</reference>
<dbReference type="InterPro" id="IPR003778">
    <property type="entry name" value="CT_A_B"/>
</dbReference>
<evidence type="ECO:0000256" key="2">
    <source>
        <dbReference type="ARBA" id="ARBA00022801"/>
    </source>
</evidence>
<gene>
    <name evidence="5" type="ORF">M8T91_15805</name>
</gene>
<feature type="domain" description="Carboxyltransferase" evidence="4">
    <location>
        <begin position="24"/>
        <end position="309"/>
    </location>
</feature>
<dbReference type="RefSeq" id="WP_301415138.1">
    <property type="nucleotide sequence ID" value="NZ_CP098023.1"/>
</dbReference>
<protein>
    <submittedName>
        <fullName evidence="5">Biotin-dependent carboxyltransferase family protein</fullName>
    </submittedName>
</protein>
<keyword evidence="3" id="KW-0067">ATP-binding</keyword>
<dbReference type="NCBIfam" id="TIGR00724">
    <property type="entry name" value="urea_amlyse_rel"/>
    <property type="match status" value="1"/>
</dbReference>
<evidence type="ECO:0000256" key="3">
    <source>
        <dbReference type="ARBA" id="ARBA00022840"/>
    </source>
</evidence>
<keyword evidence="6" id="KW-1185">Reference proteome</keyword>
<dbReference type="Gene3D" id="2.40.100.10">
    <property type="entry name" value="Cyclophilin-like"/>
    <property type="match status" value="1"/>
</dbReference>
<keyword evidence="1" id="KW-0547">Nucleotide-binding</keyword>
<dbReference type="InterPro" id="IPR029000">
    <property type="entry name" value="Cyclophilin-like_dom_sf"/>
</dbReference>